<evidence type="ECO:0008006" key="4">
    <source>
        <dbReference type="Google" id="ProtNLM"/>
    </source>
</evidence>
<keyword evidence="1" id="KW-0812">Transmembrane</keyword>
<keyword evidence="1" id="KW-0472">Membrane</keyword>
<dbReference type="STRING" id="45851.BHV86_05030"/>
<dbReference type="AlphaFoldDB" id="D4RY61"/>
<evidence type="ECO:0000313" key="2">
    <source>
        <dbReference type="EMBL" id="EFF68961.1"/>
    </source>
</evidence>
<protein>
    <recommendedName>
        <fullName evidence="4">Efflux ABC transporter, permease protein</fullName>
    </recommendedName>
</protein>
<dbReference type="Proteomes" id="UP000006238">
    <property type="component" value="Unassembled WGS sequence"/>
</dbReference>
<proteinExistence type="predicted"/>
<name>D4RY61_9FIRM</name>
<feature type="transmembrane region" description="Helical" evidence="1">
    <location>
        <begin position="358"/>
        <end position="381"/>
    </location>
</feature>
<sequence length="394" mass="44774">MTKFGISEYIRNFWFNLCSILLLIVMMILTTGMISNIDEKAGMYKIARKYMDYDSMYLASIENKNIEELKEIGDVNYVQTIEGDCGTNKLIRGCVYSREIMKNMKPKLEYGTYPDKVTVDSNTVKALISANPYGIKAGDTFTYSVSTLGESVPVNVYVTGVIKEGQRLYITLNKTFINMSYEDFFPVYSYEQTEDVRLIIPESEISKMSEAMKASLCDNVMINPKGTLTQEERDAIYDRIADYDITGETPYPEPAELVNRNNTMFKIEFMKYIPLSVVTIVLLCISIIGIVNIKTAKSTRYYGIMYAYGMRYKKAQIIEGVSMTFNCGLAVIFTVSLIKLQQKMEFFGEINCNLNMPQIITITGICIIIIFCSMFAAKGVLKEHTPVQILKNKN</sequence>
<dbReference type="GeneID" id="98917287"/>
<feature type="transmembrane region" description="Helical" evidence="1">
    <location>
        <begin position="12"/>
        <end position="34"/>
    </location>
</feature>
<keyword evidence="1" id="KW-1133">Transmembrane helix</keyword>
<organism evidence="2 3">
    <name type="scientific">Eshraghiella crossota DSM 2876</name>
    <dbReference type="NCBI Taxonomy" id="511680"/>
    <lineage>
        <taxon>Bacteria</taxon>
        <taxon>Bacillati</taxon>
        <taxon>Bacillota</taxon>
        <taxon>Clostridia</taxon>
        <taxon>Lachnospirales</taxon>
        <taxon>Lachnospiraceae</taxon>
        <taxon>Eshraghiella</taxon>
    </lineage>
</organism>
<dbReference type="EMBL" id="ABWN01000022">
    <property type="protein sequence ID" value="EFF68961.1"/>
    <property type="molecule type" value="Genomic_DNA"/>
</dbReference>
<evidence type="ECO:0000256" key="1">
    <source>
        <dbReference type="SAM" id="Phobius"/>
    </source>
</evidence>
<feature type="transmembrane region" description="Helical" evidence="1">
    <location>
        <begin position="272"/>
        <end position="296"/>
    </location>
</feature>
<dbReference type="HOGENOM" id="CLU_699575_0_0_9"/>
<gene>
    <name evidence="2" type="ORF">BUTYVIB_00765</name>
</gene>
<reference evidence="2 3" key="1">
    <citation type="submission" date="2010-02" db="EMBL/GenBank/DDBJ databases">
        <authorList>
            <person name="Weinstock G."/>
            <person name="Sodergren E."/>
            <person name="Clifton S."/>
            <person name="Fulton L."/>
            <person name="Fulton B."/>
            <person name="Courtney L."/>
            <person name="Fronick C."/>
            <person name="Harrison M."/>
            <person name="Strong C."/>
            <person name="Farmer C."/>
            <person name="Delahaunty K."/>
            <person name="Markovic C."/>
            <person name="Hall O."/>
            <person name="Minx P."/>
            <person name="Tomlinson C."/>
            <person name="Mitreva M."/>
            <person name="Nelson J."/>
            <person name="Hou S."/>
            <person name="Wollam A."/>
            <person name="Pepin K.H."/>
            <person name="Johnson M."/>
            <person name="Bhonagiri V."/>
            <person name="Zhang X."/>
            <person name="Suruliraj S."/>
            <person name="Warren W."/>
            <person name="Chinwalla A."/>
            <person name="Mardis E.R."/>
            <person name="Wilson R.K."/>
        </authorList>
    </citation>
    <scope>NUCLEOTIDE SEQUENCE [LARGE SCALE GENOMIC DNA]</scope>
    <source>
        <strain evidence="2 3">DSM 2876</strain>
    </source>
</reference>
<dbReference type="RefSeq" id="WP_005601852.1">
    <property type="nucleotide sequence ID" value="NZ_GG663521.1"/>
</dbReference>
<evidence type="ECO:0000313" key="3">
    <source>
        <dbReference type="Proteomes" id="UP000006238"/>
    </source>
</evidence>
<comment type="caution">
    <text evidence="2">The sequence shown here is derived from an EMBL/GenBank/DDBJ whole genome shotgun (WGS) entry which is preliminary data.</text>
</comment>
<feature type="transmembrane region" description="Helical" evidence="1">
    <location>
        <begin position="317"/>
        <end position="338"/>
    </location>
</feature>
<accession>D4RY61</accession>
<keyword evidence="3" id="KW-1185">Reference proteome</keyword>